<evidence type="ECO:0000313" key="2">
    <source>
        <dbReference type="EMBL" id="CAI9930000.1"/>
    </source>
</evidence>
<dbReference type="Proteomes" id="UP001642409">
    <property type="component" value="Unassembled WGS sequence"/>
</dbReference>
<gene>
    <name evidence="2" type="ORF">HINF_LOCUS17645</name>
    <name evidence="3" type="ORF">HINF_LOCUS25089</name>
</gene>
<sequence>MHKVARPILPQTIRNKQFRENQNKLQQISVQQKASNESFIPISTLAVVRTLKVIKQTPQNNNLQCQNLNSFLFALVLQKWTFLTLWIIYFDVIEKNMIIINNLTAQSLKQ</sequence>
<reference evidence="3 4" key="2">
    <citation type="submission" date="2024-07" db="EMBL/GenBank/DDBJ databases">
        <authorList>
            <person name="Akdeniz Z."/>
        </authorList>
    </citation>
    <scope>NUCLEOTIDE SEQUENCE [LARGE SCALE GENOMIC DNA]</scope>
</reference>
<dbReference type="EMBL" id="CATOUU010000444">
    <property type="protein sequence ID" value="CAI9930000.1"/>
    <property type="molecule type" value="Genomic_DNA"/>
</dbReference>
<proteinExistence type="predicted"/>
<keyword evidence="1" id="KW-0812">Transmembrane</keyword>
<evidence type="ECO:0000313" key="3">
    <source>
        <dbReference type="EMBL" id="CAL6015701.1"/>
    </source>
</evidence>
<keyword evidence="4" id="KW-1185">Reference proteome</keyword>
<feature type="transmembrane region" description="Helical" evidence="1">
    <location>
        <begin position="71"/>
        <end position="90"/>
    </location>
</feature>
<protein>
    <submittedName>
        <fullName evidence="3">Hypothetical_protein</fullName>
    </submittedName>
</protein>
<comment type="caution">
    <text evidence="2">The sequence shown here is derived from an EMBL/GenBank/DDBJ whole genome shotgun (WGS) entry which is preliminary data.</text>
</comment>
<keyword evidence="1" id="KW-0472">Membrane</keyword>
<evidence type="ECO:0000313" key="4">
    <source>
        <dbReference type="Proteomes" id="UP001642409"/>
    </source>
</evidence>
<name>A0AA86P2J3_9EUKA</name>
<reference evidence="2" key="1">
    <citation type="submission" date="2023-06" db="EMBL/GenBank/DDBJ databases">
        <authorList>
            <person name="Kurt Z."/>
        </authorList>
    </citation>
    <scope>NUCLEOTIDE SEQUENCE</scope>
</reference>
<evidence type="ECO:0000256" key="1">
    <source>
        <dbReference type="SAM" id="Phobius"/>
    </source>
</evidence>
<keyword evidence="1" id="KW-1133">Transmembrane helix</keyword>
<organism evidence="2">
    <name type="scientific">Hexamita inflata</name>
    <dbReference type="NCBI Taxonomy" id="28002"/>
    <lineage>
        <taxon>Eukaryota</taxon>
        <taxon>Metamonada</taxon>
        <taxon>Diplomonadida</taxon>
        <taxon>Hexamitidae</taxon>
        <taxon>Hexamitinae</taxon>
        <taxon>Hexamita</taxon>
    </lineage>
</organism>
<accession>A0AA86P2J3</accession>
<dbReference type="AlphaFoldDB" id="A0AA86P2J3"/>
<dbReference type="EMBL" id="CAXDID020000074">
    <property type="protein sequence ID" value="CAL6015701.1"/>
    <property type="molecule type" value="Genomic_DNA"/>
</dbReference>